<evidence type="ECO:0000313" key="3">
    <source>
        <dbReference type="EMBL" id="KAB4211910.1"/>
    </source>
</evidence>
<dbReference type="EMBL" id="JAFBJK010000002">
    <property type="protein sequence ID" value="MBT8724971.1"/>
    <property type="molecule type" value="Genomic_DNA"/>
</dbReference>
<dbReference type="GeneID" id="78406450"/>
<dbReference type="EMBL" id="WCTR01000008">
    <property type="protein sequence ID" value="KAB4211910.1"/>
    <property type="molecule type" value="Genomic_DNA"/>
</dbReference>
<dbReference type="Proteomes" id="UP000432488">
    <property type="component" value="Unassembled WGS sequence"/>
</dbReference>
<evidence type="ECO:0000313" key="5">
    <source>
        <dbReference type="EMBL" id="RGQ53207.1"/>
    </source>
</evidence>
<evidence type="ECO:0000313" key="9">
    <source>
        <dbReference type="Proteomes" id="UP000487221"/>
    </source>
</evidence>
<evidence type="ECO:0000313" key="4">
    <source>
        <dbReference type="EMBL" id="MBT8724971.1"/>
    </source>
</evidence>
<evidence type="ECO:0000313" key="6">
    <source>
        <dbReference type="Proteomes" id="UP000283680"/>
    </source>
</evidence>
<dbReference type="Proteomes" id="UP000283680">
    <property type="component" value="Unassembled WGS sequence"/>
</dbReference>
<dbReference type="EMBL" id="QRTH01000002">
    <property type="protein sequence ID" value="RGQ53207.1"/>
    <property type="molecule type" value="Genomic_DNA"/>
</dbReference>
<proteinExistence type="predicted"/>
<keyword evidence="10" id="KW-1185">Reference proteome</keyword>
<dbReference type="Proteomes" id="UP000466952">
    <property type="component" value="Unassembled WGS sequence"/>
</dbReference>
<accession>A0A139K9Z0</accession>
<evidence type="ECO:0000313" key="1">
    <source>
        <dbReference type="EMBL" id="KAB4087898.1"/>
    </source>
</evidence>
<gene>
    <name evidence="5" type="ORF">DWY92_05890</name>
    <name evidence="3" type="ORF">GAP55_13125</name>
    <name evidence="2" type="ORF">GAQ44_19515</name>
    <name evidence="1" type="ORF">GAQ56_18745</name>
    <name evidence="4" type="ORF">JQN06_02130</name>
</gene>
<evidence type="ECO:0000313" key="10">
    <source>
        <dbReference type="Proteomes" id="UP001196342"/>
    </source>
</evidence>
<comment type="caution">
    <text evidence="5">The sequence shown here is derived from an EMBL/GenBank/DDBJ whole genome shotgun (WGS) entry which is preliminary data.</text>
</comment>
<organism evidence="5 6">
    <name type="scientific">Bacteroides uniformis</name>
    <dbReference type="NCBI Taxonomy" id="820"/>
    <lineage>
        <taxon>Bacteria</taxon>
        <taxon>Pseudomonadati</taxon>
        <taxon>Bacteroidota</taxon>
        <taxon>Bacteroidia</taxon>
        <taxon>Bacteroidales</taxon>
        <taxon>Bacteroidaceae</taxon>
        <taxon>Bacteroides</taxon>
    </lineage>
</organism>
<dbReference type="AlphaFoldDB" id="A0A139K9Z0"/>
<evidence type="ECO:0000313" key="2">
    <source>
        <dbReference type="EMBL" id="KAB4180426.1"/>
    </source>
</evidence>
<reference evidence="4 10" key="3">
    <citation type="submission" date="2020-12" db="EMBL/GenBank/DDBJ databases">
        <title>Microorganisms.</title>
        <authorList>
            <person name="Matos J."/>
            <person name="Faleiro L."/>
            <person name="Duarte I."/>
        </authorList>
    </citation>
    <scope>NUCLEOTIDE SEQUENCE [LARGE SCALE GENOMIC DNA]</scope>
    <source>
        <strain evidence="4 10">PtFD3Pch2</strain>
    </source>
</reference>
<dbReference type="Proteomes" id="UP001196342">
    <property type="component" value="Unassembled WGS sequence"/>
</dbReference>
<protein>
    <submittedName>
        <fullName evidence="5">Uncharacterized protein</fullName>
    </submittedName>
</protein>
<dbReference type="Proteomes" id="UP000487221">
    <property type="component" value="Unassembled WGS sequence"/>
</dbReference>
<reference evidence="5 6" key="1">
    <citation type="submission" date="2018-08" db="EMBL/GenBank/DDBJ databases">
        <title>A genome reference for cultivated species of the human gut microbiota.</title>
        <authorList>
            <person name="Zou Y."/>
            <person name="Xue W."/>
            <person name="Luo G."/>
        </authorList>
    </citation>
    <scope>NUCLEOTIDE SEQUENCE [LARGE SCALE GENOMIC DNA]</scope>
    <source>
        <strain evidence="5 6">AF28-11</strain>
    </source>
</reference>
<dbReference type="EMBL" id="WCUV01000016">
    <property type="protein sequence ID" value="KAB4087898.1"/>
    <property type="molecule type" value="Genomic_DNA"/>
</dbReference>
<dbReference type="EMBL" id="WCTY01000042">
    <property type="protein sequence ID" value="KAB4180426.1"/>
    <property type="molecule type" value="Genomic_DNA"/>
</dbReference>
<evidence type="ECO:0000313" key="8">
    <source>
        <dbReference type="Proteomes" id="UP000466952"/>
    </source>
</evidence>
<reference evidence="7 8" key="2">
    <citation type="journal article" date="2019" name="Nat. Med.">
        <title>A library of human gut bacterial isolates paired with longitudinal multiomics data enables mechanistic microbiome research.</title>
        <authorList>
            <person name="Poyet M."/>
            <person name="Groussin M."/>
            <person name="Gibbons S.M."/>
            <person name="Avila-Pacheco J."/>
            <person name="Jiang X."/>
            <person name="Kearney S.M."/>
            <person name="Perrotta A.R."/>
            <person name="Berdy B."/>
            <person name="Zhao S."/>
            <person name="Lieberman T.D."/>
            <person name="Swanson P.K."/>
            <person name="Smith M."/>
            <person name="Roesemann S."/>
            <person name="Alexander J.E."/>
            <person name="Rich S.A."/>
            <person name="Livny J."/>
            <person name="Vlamakis H."/>
            <person name="Clish C."/>
            <person name="Bullock K."/>
            <person name="Deik A."/>
            <person name="Scott J."/>
            <person name="Pierce K.A."/>
            <person name="Xavier R.J."/>
            <person name="Alm E.J."/>
        </authorList>
    </citation>
    <scope>NUCLEOTIDE SEQUENCE [LARGE SCALE GENOMIC DNA]</scope>
    <source>
        <strain evidence="3 8">BIOML-A11</strain>
        <strain evidence="2 9">BIOML-A19</strain>
        <strain evidence="1 7">BIOML-A42</strain>
    </source>
</reference>
<dbReference type="RefSeq" id="WP_004293661.1">
    <property type="nucleotide sequence ID" value="NZ_CACRTC010000020.1"/>
</dbReference>
<sequence length="196" mass="22580">MSIQIGKLLPDGSVRHIKALHETLSKDLVRKLRVFYPNDRRVDALLSLGDIQKLGPSPYGKWTGTGDTVHCFSKIRDGRETPRQSASRIADNADIFGRMEDTCLLFDNGRWHVMDKGEYCEQPLFVEDTPSHDSMKPITVYVNNHVRLEKINTPQHWQGLEELAERESRILYVYRGCRLVRIVRSSNLKKKLYAAQ</sequence>
<name>A0A139K9Z0_BACUN</name>
<evidence type="ECO:0000313" key="7">
    <source>
        <dbReference type="Proteomes" id="UP000432488"/>
    </source>
</evidence>